<keyword evidence="1" id="KW-0175">Coiled coil</keyword>
<sequence>MQARAHRTGLLGAAALSVLALLLAATLSPLLAPVALAENGPAGNNTNTTTTNTTNSNVAATASTSGNTTAAATNTTAGAQLSPGAVRALLLAYSAMIRSTLARMGLLNATPAEIAAALNVSLETAETLKEALNLPRTLGNMTSQQAAELLQKVASAYRALAKKMVEANLHAAEEARERIQRQMQRHLLLRISHTVEQLARQLNDTQLAALAQQLRSMALSGNYTRENLTSIMSSVVARIEAAKIFMMATTIDNATIAQLVEAAEAGNATSLQDYLARLNKSFAKSLHLVKTLSKRLRAANETEVGEALEEALERLEDANETVGHVALAASIAAGGNATANATAVIKGAVAAAFQARIEKLETKISILMEEASLLENATNNTIVQELVKAAKDALAKASRLINESRAALEKGEIPIAAKDLGMASSLVAKAGIYLARANIAIALGGRLHGHLGVGKQGPAKHAAPPGLSKALERLQRAVQERIAEASRAINKTMEAVQGINNTKIKEKAMEKLEEAREKLEEAIDLAKEAQEKLAEGSTAAAFQLYQKALVKIGQALNDVRVASWLASLGKGFRPPIPRLPHEHEKHGGWIKPGEANVTGNITEDIDELLGEAKELGQELAQLRNETSANPAAAALVHRASSMLQSAVALLLQAKELAKKGQTQPAKALINVAKNMLEKVEHTLKMLEEKLKHGEHGGGGQRGHGEHGEHGGRGRGGHG</sequence>
<dbReference type="OrthoDB" id="383924at2157"/>
<keyword evidence="4" id="KW-1185">Reference proteome</keyword>
<accession>A0A0V8RWJ3</accession>
<evidence type="ECO:0000256" key="1">
    <source>
        <dbReference type="SAM" id="Coils"/>
    </source>
</evidence>
<reference evidence="3 4" key="1">
    <citation type="submission" date="2015-11" db="EMBL/GenBank/DDBJ databases">
        <title>Genome sequence of Pyrodictium occultum PL-19, a marine hyperthermophilic archaeon isolated from Volcano, Italy.</title>
        <authorList>
            <person name="Utturkar S."/>
            <person name="Huber H."/>
            <person name="Leptihn S."/>
            <person name="Brown S."/>
            <person name="Stetter K.O."/>
            <person name="Podar M."/>
        </authorList>
    </citation>
    <scope>NUCLEOTIDE SEQUENCE [LARGE SCALE GENOMIC DNA]</scope>
    <source>
        <strain evidence="3 4">PL-19</strain>
    </source>
</reference>
<evidence type="ECO:0000256" key="2">
    <source>
        <dbReference type="SAM" id="MobiDB-lite"/>
    </source>
</evidence>
<proteinExistence type="predicted"/>
<dbReference type="AlphaFoldDB" id="A0A0V8RWJ3"/>
<feature type="coiled-coil region" evidence="1">
    <location>
        <begin position="162"/>
        <end position="189"/>
    </location>
</feature>
<feature type="coiled-coil region" evidence="1">
    <location>
        <begin position="350"/>
        <end position="407"/>
    </location>
</feature>
<dbReference type="Proteomes" id="UP000053352">
    <property type="component" value="Unassembled WGS sequence"/>
</dbReference>
<gene>
    <name evidence="3" type="ORF">CF15_06805</name>
</gene>
<feature type="coiled-coil region" evidence="1">
    <location>
        <begin position="468"/>
        <end position="539"/>
    </location>
</feature>
<feature type="compositionally biased region" description="Basic and acidic residues" evidence="2">
    <location>
        <begin position="702"/>
        <end position="711"/>
    </location>
</feature>
<dbReference type="EMBL" id="LNTB01000001">
    <property type="protein sequence ID" value="KSW12430.1"/>
    <property type="molecule type" value="Genomic_DNA"/>
</dbReference>
<protein>
    <submittedName>
        <fullName evidence="3">Uncharacterized protein</fullName>
    </submittedName>
</protein>
<organism evidence="3 4">
    <name type="scientific">Pyrodictium occultum</name>
    <dbReference type="NCBI Taxonomy" id="2309"/>
    <lineage>
        <taxon>Archaea</taxon>
        <taxon>Thermoproteota</taxon>
        <taxon>Thermoprotei</taxon>
        <taxon>Desulfurococcales</taxon>
        <taxon>Pyrodictiaceae</taxon>
        <taxon>Pyrodictium</taxon>
    </lineage>
</organism>
<comment type="caution">
    <text evidence="3">The sequence shown here is derived from an EMBL/GenBank/DDBJ whole genome shotgun (WGS) entry which is preliminary data.</text>
</comment>
<evidence type="ECO:0000313" key="4">
    <source>
        <dbReference type="Proteomes" id="UP000053352"/>
    </source>
</evidence>
<name>A0A0V8RWJ3_PYROC</name>
<feature type="region of interest" description="Disordered" evidence="2">
    <location>
        <begin position="692"/>
        <end position="718"/>
    </location>
</feature>
<evidence type="ECO:0000313" key="3">
    <source>
        <dbReference type="EMBL" id="KSW12430.1"/>
    </source>
</evidence>
<dbReference type="RefSeq" id="WP_058371114.1">
    <property type="nucleotide sequence ID" value="NZ_LNTB01000001.1"/>
</dbReference>
<dbReference type="STRING" id="2309.CF15_06805"/>
<feature type="region of interest" description="Disordered" evidence="2">
    <location>
        <begin position="43"/>
        <end position="62"/>
    </location>
</feature>